<evidence type="ECO:0000256" key="1">
    <source>
        <dbReference type="SAM" id="SignalP"/>
    </source>
</evidence>
<gene>
    <name evidence="2" type="ORF">NLU13_1041</name>
</gene>
<name>A0AA39GQZ2_SARSR</name>
<dbReference type="Gene3D" id="3.30.70.1990">
    <property type="match status" value="1"/>
</dbReference>
<keyword evidence="3" id="KW-1185">Reference proteome</keyword>
<feature type="signal peptide" evidence="1">
    <location>
        <begin position="1"/>
        <end position="18"/>
    </location>
</feature>
<dbReference type="Gene3D" id="1.10.405.20">
    <property type="match status" value="1"/>
</dbReference>
<dbReference type="InterPro" id="IPR036188">
    <property type="entry name" value="FAD/NAD-bd_sf"/>
</dbReference>
<feature type="chain" id="PRO_5041426835" evidence="1">
    <location>
        <begin position="19"/>
        <end position="474"/>
    </location>
</feature>
<dbReference type="Proteomes" id="UP001175261">
    <property type="component" value="Unassembled WGS sequence"/>
</dbReference>
<evidence type="ECO:0000313" key="2">
    <source>
        <dbReference type="EMBL" id="KAK0391541.1"/>
    </source>
</evidence>
<dbReference type="AlphaFoldDB" id="A0AA39GQZ2"/>
<evidence type="ECO:0000313" key="3">
    <source>
        <dbReference type="Proteomes" id="UP001175261"/>
    </source>
</evidence>
<comment type="caution">
    <text evidence="2">The sequence shown here is derived from an EMBL/GenBank/DDBJ whole genome shotgun (WGS) entry which is preliminary data.</text>
</comment>
<proteinExistence type="predicted"/>
<keyword evidence="1" id="KW-0732">Signal</keyword>
<dbReference type="EMBL" id="JAPDFR010000001">
    <property type="protein sequence ID" value="KAK0391541.1"/>
    <property type="molecule type" value="Genomic_DNA"/>
</dbReference>
<dbReference type="Gene3D" id="3.50.50.60">
    <property type="entry name" value="FAD/NAD(P)-binding domain"/>
    <property type="match status" value="1"/>
</dbReference>
<protein>
    <submittedName>
        <fullName evidence="2">Uncharacterized protein</fullName>
    </submittedName>
</protein>
<organism evidence="2 3">
    <name type="scientific">Sarocladium strictum</name>
    <name type="common">Black bundle disease fungus</name>
    <name type="synonym">Acremonium strictum</name>
    <dbReference type="NCBI Taxonomy" id="5046"/>
    <lineage>
        <taxon>Eukaryota</taxon>
        <taxon>Fungi</taxon>
        <taxon>Dikarya</taxon>
        <taxon>Ascomycota</taxon>
        <taxon>Pezizomycotina</taxon>
        <taxon>Sordariomycetes</taxon>
        <taxon>Hypocreomycetidae</taxon>
        <taxon>Hypocreales</taxon>
        <taxon>Sarocladiaceae</taxon>
        <taxon>Sarocladium</taxon>
    </lineage>
</organism>
<dbReference type="Pfam" id="PF13450">
    <property type="entry name" value="NAD_binding_8"/>
    <property type="match status" value="1"/>
</dbReference>
<sequence>MQRTPLLTGLLLAQRALAGSTCCTSSISRDVVVVGGGASGSHAAVWLRDHDKSVVVIEKEAQLGGHTDWFEDPETGKVINIGVQAWMEYRDSYDFPARMNVSTNGSMEFAAVENRYVDFQSGEPVRDWVSPAPDAMYPALQRYLDVLNKYQDMILPGFFGFPEGDAIPDDLVMPFRDLVDKYDLAAAVPQLWDSTAQGLGDTMDVPSLFFMQASPAPMVEALLGAAAAAVPESGRLYDLYESVAEFLGSDVLYSSTVVSTKRGEDGVKVTVRNAQGEHVCISAKRLLVSAQPTPETIQPLGLDAGERDVLGRFSFTTVYAGVLQHPSLVVPTAYSNRSPRPGSTEYMAWPTESQVGRIDWLGDTVDLFQFTAVGAEDDSSESIQSLIGESIQSMIEAGTVHHTNGSLSFSKFADHGKMHPRVSEGDLKAGFIQDLMSLQGRKSTWWTGAAWSAGLSNVLWEYNNILLPKVIEGI</sequence>
<reference evidence="2" key="1">
    <citation type="submission" date="2022-10" db="EMBL/GenBank/DDBJ databases">
        <title>Determination and structural analysis of whole genome sequence of Sarocladium strictum F4-1.</title>
        <authorList>
            <person name="Hu L."/>
            <person name="Jiang Y."/>
        </authorList>
    </citation>
    <scope>NUCLEOTIDE SEQUENCE</scope>
    <source>
        <strain evidence="2">F4-1</strain>
    </source>
</reference>
<accession>A0AA39GQZ2</accession>
<dbReference type="SUPFAM" id="SSF51905">
    <property type="entry name" value="FAD/NAD(P)-binding domain"/>
    <property type="match status" value="1"/>
</dbReference>